<feature type="signal peptide" evidence="2">
    <location>
        <begin position="1"/>
        <end position="16"/>
    </location>
</feature>
<evidence type="ECO:0000256" key="1">
    <source>
        <dbReference type="SAM" id="MobiDB-lite"/>
    </source>
</evidence>
<protein>
    <recommendedName>
        <fullName evidence="6">Plastocyanin-like domain-containing protein</fullName>
    </recommendedName>
</protein>
<feature type="compositionally biased region" description="Pro residues" evidence="1">
    <location>
        <begin position="68"/>
        <end position="80"/>
    </location>
</feature>
<dbReference type="EMBL" id="CAMXCT030002369">
    <property type="protein sequence ID" value="CAL4784996.1"/>
    <property type="molecule type" value="Genomic_DNA"/>
</dbReference>
<dbReference type="PANTHER" id="PTHR48125">
    <property type="entry name" value="LP07818P1"/>
    <property type="match status" value="1"/>
</dbReference>
<accession>A0A9P1G1N0</accession>
<gene>
    <name evidence="3" type="ORF">C1SCF055_LOCUS24043</name>
</gene>
<dbReference type="InterPro" id="IPR018883">
    <property type="entry name" value="Delta_CA"/>
</dbReference>
<name>A0A9P1G1N0_9DINO</name>
<evidence type="ECO:0000313" key="4">
    <source>
        <dbReference type="EMBL" id="CAL4784996.1"/>
    </source>
</evidence>
<dbReference type="Pfam" id="PF10563">
    <property type="entry name" value="CA_like"/>
    <property type="match status" value="3"/>
</dbReference>
<dbReference type="PANTHER" id="PTHR48125:SF12">
    <property type="entry name" value="AT HOOK TRANSCRIPTION FACTOR FAMILY-RELATED"/>
    <property type="match status" value="1"/>
</dbReference>
<reference evidence="3" key="1">
    <citation type="submission" date="2022-10" db="EMBL/GenBank/DDBJ databases">
        <authorList>
            <person name="Chen Y."/>
            <person name="Dougan E. K."/>
            <person name="Chan C."/>
            <person name="Rhodes N."/>
            <person name="Thang M."/>
        </authorList>
    </citation>
    <scope>NUCLEOTIDE SEQUENCE</scope>
</reference>
<keyword evidence="5" id="KW-1185">Reference proteome</keyword>
<reference evidence="4 5" key="2">
    <citation type="submission" date="2024-05" db="EMBL/GenBank/DDBJ databases">
        <authorList>
            <person name="Chen Y."/>
            <person name="Shah S."/>
            <person name="Dougan E. K."/>
            <person name="Thang M."/>
            <person name="Chan C."/>
        </authorList>
    </citation>
    <scope>NUCLEOTIDE SEQUENCE [LARGE SCALE GENOMIC DNA]</scope>
</reference>
<comment type="caution">
    <text evidence="3">The sequence shown here is derived from an EMBL/GenBank/DDBJ whole genome shotgun (WGS) entry which is preliminary data.</text>
</comment>
<feature type="compositionally biased region" description="Polar residues" evidence="1">
    <location>
        <begin position="396"/>
        <end position="406"/>
    </location>
</feature>
<feature type="chain" id="PRO_5043272388" description="Plastocyanin-like domain-containing protein" evidence="2">
    <location>
        <begin position="17"/>
        <end position="972"/>
    </location>
</feature>
<feature type="region of interest" description="Disordered" evidence="1">
    <location>
        <begin position="62"/>
        <end position="96"/>
    </location>
</feature>
<dbReference type="EMBL" id="CAMXCT020002369">
    <property type="protein sequence ID" value="CAL1151059.1"/>
    <property type="molecule type" value="Genomic_DNA"/>
</dbReference>
<proteinExistence type="predicted"/>
<evidence type="ECO:0008006" key="6">
    <source>
        <dbReference type="Google" id="ProtNLM"/>
    </source>
</evidence>
<dbReference type="Proteomes" id="UP001152797">
    <property type="component" value="Unassembled WGS sequence"/>
</dbReference>
<evidence type="ECO:0000313" key="3">
    <source>
        <dbReference type="EMBL" id="CAI3997684.1"/>
    </source>
</evidence>
<feature type="compositionally biased region" description="Pro residues" evidence="1">
    <location>
        <begin position="724"/>
        <end position="736"/>
    </location>
</feature>
<sequence>MARVTVLVVLMMQALAEQSCQEESQEESSTLMQLNHREMTGDELNELNEGLPWWVKKKIIDSRRQSHPPAPPPPPAPPRYPCSTSEPQSPRNVSKDFVGLLPPKVQPVGLYDEFPNLIHVNTHFHLGGEHQNVDEGGYSLNYTDAGLAGNIVPNDIRPGYFCAPVSQEPEMGDNWTLADYNWTSCKNVKMGYTYEFHWVHSTAGPIDGVLSGGLGGVFNRSINPTAFVRGQICRIVNWPEQEYKMFNTTWREPVRDSVVYIGSTTGTSYDNYKCSPAEVTWHVDRECCILSAQNMDRMCADLLEYGRNMEGDVQPAPSRLLVAPFISALAEQSCQEESQEESSTLMQLNHREMTGDELNELNEGLPWWVKKKIIDSRRQSHPPAPPPPPAPPRYPCSTSEPQSPRNVSKDFVGLLPPKVQPVGLYDEFPNLIHVNTHFHLGGEHQNVDEGGYSLNYTEPEMGDNWTLADYNWTSCKNVKMGYTYEFHWVHSTAGPIDGVLSGGLGGVFNRSINPTAFVRGQICRIVNWPEQEYKMFNTTWREPVRDSVVYIGSTTGTSYDNYKCSPAEVTWHVDRECCILSAQNMDRMCADLLEYGRNMEGDVQPAPSRLLVAPFISDTNASFIANYTSTWLNCIVLRHVETAVTAALNDAILLLARCIASASGSAAQQALAEQSCQEESQEESSTLMQLNHREMTGDELNELNEGLPWWVKKKIIDSRRQSHPPAPPPPPAPPRYPCSIAEPQSPRNVSKDFVGLLPPKVQPVGLYDEFPSLIHVNTHFHLGGEHQNVDEGGYSLNYTEPEMGDNWTLADYNWTSCKNVKMGYTYEFHWVHSTAGPIDGVLSGGLGGVFNRSINPTAFVRGQICRIVNWPEQEYKMFNTTWREPVRDSVVYIGSTTGTSYDNYKCSPAEVTWHVDRECCILSAQNMDRMCADLLEYGRNMEGDVQPAPSRLLVAPFISDTNASFIANYTST</sequence>
<evidence type="ECO:0000256" key="2">
    <source>
        <dbReference type="SAM" id="SignalP"/>
    </source>
</evidence>
<organism evidence="3">
    <name type="scientific">Cladocopium goreaui</name>
    <dbReference type="NCBI Taxonomy" id="2562237"/>
    <lineage>
        <taxon>Eukaryota</taxon>
        <taxon>Sar</taxon>
        <taxon>Alveolata</taxon>
        <taxon>Dinophyceae</taxon>
        <taxon>Suessiales</taxon>
        <taxon>Symbiodiniaceae</taxon>
        <taxon>Cladocopium</taxon>
    </lineage>
</organism>
<feature type="compositionally biased region" description="Pro residues" evidence="1">
    <location>
        <begin position="382"/>
        <end position="394"/>
    </location>
</feature>
<feature type="region of interest" description="Disordered" evidence="1">
    <location>
        <begin position="718"/>
        <end position="743"/>
    </location>
</feature>
<keyword evidence="2" id="KW-0732">Signal</keyword>
<feature type="compositionally biased region" description="Polar residues" evidence="1">
    <location>
        <begin position="82"/>
        <end position="92"/>
    </location>
</feature>
<dbReference type="OrthoDB" id="436883at2759"/>
<dbReference type="EMBL" id="CAMXCT010002369">
    <property type="protein sequence ID" value="CAI3997684.1"/>
    <property type="molecule type" value="Genomic_DNA"/>
</dbReference>
<feature type="region of interest" description="Disordered" evidence="1">
    <location>
        <begin position="376"/>
        <end position="410"/>
    </location>
</feature>
<dbReference type="AlphaFoldDB" id="A0A9P1G1N0"/>
<evidence type="ECO:0000313" key="5">
    <source>
        <dbReference type="Proteomes" id="UP001152797"/>
    </source>
</evidence>